<dbReference type="PANTHER" id="PTHR33169">
    <property type="entry name" value="PADR-FAMILY TRANSCRIPTIONAL REGULATOR"/>
    <property type="match status" value="1"/>
</dbReference>
<evidence type="ECO:0000313" key="3">
    <source>
        <dbReference type="Proteomes" id="UP000295611"/>
    </source>
</evidence>
<dbReference type="InterPro" id="IPR036390">
    <property type="entry name" value="WH_DNA-bd_sf"/>
</dbReference>
<dbReference type="PANTHER" id="PTHR33169:SF24">
    <property type="entry name" value="TRANSCRIPTIONAL REGULATOR, PADR FAMILY"/>
    <property type="match status" value="1"/>
</dbReference>
<dbReference type="InterPro" id="IPR005149">
    <property type="entry name" value="Tscrpt_reg_PadR_N"/>
</dbReference>
<dbReference type="AlphaFoldDB" id="A0A4R7AX99"/>
<gene>
    <name evidence="2" type="ORF">DFP86_12052</name>
</gene>
<dbReference type="EMBL" id="SNZP01000020">
    <property type="protein sequence ID" value="TDR71097.1"/>
    <property type="molecule type" value="Genomic_DNA"/>
</dbReference>
<reference evidence="2 3" key="1">
    <citation type="submission" date="2019-03" db="EMBL/GenBank/DDBJ databases">
        <title>Genomic Encyclopedia of Type Strains, Phase III (KMG-III): the genomes of soil and plant-associated and newly described type strains.</title>
        <authorList>
            <person name="Whitman W."/>
        </authorList>
    </citation>
    <scope>NUCLEOTIDE SEQUENCE [LARGE SCALE GENOMIC DNA]</scope>
    <source>
        <strain evidence="2 3">CECT 8976</strain>
    </source>
</reference>
<evidence type="ECO:0000313" key="2">
    <source>
        <dbReference type="EMBL" id="TDR71097.1"/>
    </source>
</evidence>
<dbReference type="InterPro" id="IPR052509">
    <property type="entry name" value="Metal_resp_DNA-bind_regulator"/>
</dbReference>
<keyword evidence="3" id="KW-1185">Reference proteome</keyword>
<dbReference type="InterPro" id="IPR036388">
    <property type="entry name" value="WH-like_DNA-bd_sf"/>
</dbReference>
<name>A0A4R7AX99_9NEIS</name>
<proteinExistence type="predicted"/>
<accession>A0A4R7AX99</accession>
<dbReference type="Gene3D" id="1.10.10.10">
    <property type="entry name" value="Winged helix-like DNA-binding domain superfamily/Winged helix DNA-binding domain"/>
    <property type="match status" value="1"/>
</dbReference>
<dbReference type="OrthoDB" id="3186544at2"/>
<dbReference type="Pfam" id="PF03551">
    <property type="entry name" value="PadR"/>
    <property type="match status" value="1"/>
</dbReference>
<protein>
    <submittedName>
        <fullName evidence="2">PadR family transcriptional regulator</fullName>
    </submittedName>
</protein>
<evidence type="ECO:0000259" key="1">
    <source>
        <dbReference type="Pfam" id="PF03551"/>
    </source>
</evidence>
<dbReference type="RefSeq" id="WP_133684067.1">
    <property type="nucleotide sequence ID" value="NZ_SNZP01000020.1"/>
</dbReference>
<dbReference type="SUPFAM" id="SSF46785">
    <property type="entry name" value="Winged helix' DNA-binding domain"/>
    <property type="match status" value="1"/>
</dbReference>
<sequence>MKTQLRKGTLEMCVLALLSRQDSYVYEIVGRLAQSMEIGEGTIYPLMRRLQADEWVSTYLTESNSGPARKYYTLTASGRSTLASMRGEWDSFVAEINDVLAQSGAQTGENEHEA</sequence>
<dbReference type="Proteomes" id="UP000295611">
    <property type="component" value="Unassembled WGS sequence"/>
</dbReference>
<organism evidence="2 3">
    <name type="scientific">Paludibacterium purpuratum</name>
    <dbReference type="NCBI Taxonomy" id="1144873"/>
    <lineage>
        <taxon>Bacteria</taxon>
        <taxon>Pseudomonadati</taxon>
        <taxon>Pseudomonadota</taxon>
        <taxon>Betaproteobacteria</taxon>
        <taxon>Neisseriales</taxon>
        <taxon>Chromobacteriaceae</taxon>
        <taxon>Paludibacterium</taxon>
    </lineage>
</organism>
<feature type="domain" description="Transcription regulator PadR N-terminal" evidence="1">
    <location>
        <begin position="14"/>
        <end position="83"/>
    </location>
</feature>
<comment type="caution">
    <text evidence="2">The sequence shown here is derived from an EMBL/GenBank/DDBJ whole genome shotgun (WGS) entry which is preliminary data.</text>
</comment>